<dbReference type="SUPFAM" id="SSF51735">
    <property type="entry name" value="NAD(P)-binding Rossmann-fold domains"/>
    <property type="match status" value="1"/>
</dbReference>
<evidence type="ECO:0000256" key="3">
    <source>
        <dbReference type="ARBA" id="ARBA00023002"/>
    </source>
</evidence>
<evidence type="ECO:0000259" key="5">
    <source>
        <dbReference type="SMART" id="SM00822"/>
    </source>
</evidence>
<dbReference type="InterPro" id="IPR045313">
    <property type="entry name" value="CBR1-like"/>
</dbReference>
<accession>A0ABQ4G677</accession>
<dbReference type="PRINTS" id="PR00081">
    <property type="entry name" value="GDHRDH"/>
</dbReference>
<dbReference type="PANTHER" id="PTHR43963">
    <property type="entry name" value="CARBONYL REDUCTASE 1-RELATED"/>
    <property type="match status" value="1"/>
</dbReference>
<keyword evidence="3" id="KW-0560">Oxidoreductase</keyword>
<proteinExistence type="inferred from homology"/>
<dbReference type="InterPro" id="IPR036291">
    <property type="entry name" value="NAD(P)-bd_dom_sf"/>
</dbReference>
<keyword evidence="7" id="KW-1185">Reference proteome</keyword>
<comment type="similarity">
    <text evidence="1 4">Belongs to the short-chain dehydrogenases/reductases (SDR) family.</text>
</comment>
<reference evidence="6 7" key="1">
    <citation type="submission" date="2021-01" db="EMBL/GenBank/DDBJ databases">
        <title>Whole genome shotgun sequence of Microbispora corallina NBRC 16416.</title>
        <authorList>
            <person name="Komaki H."/>
            <person name="Tamura T."/>
        </authorList>
    </citation>
    <scope>NUCLEOTIDE SEQUENCE [LARGE SCALE GENOMIC DNA]</scope>
    <source>
        <strain evidence="6 7">NBRC 16416</strain>
    </source>
</reference>
<dbReference type="InterPro" id="IPR057326">
    <property type="entry name" value="KR_dom"/>
</dbReference>
<evidence type="ECO:0000313" key="6">
    <source>
        <dbReference type="EMBL" id="GIH42587.1"/>
    </source>
</evidence>
<dbReference type="CDD" id="cd05324">
    <property type="entry name" value="carb_red_PTCR-like_SDR_c"/>
    <property type="match status" value="1"/>
</dbReference>
<keyword evidence="2" id="KW-0521">NADP</keyword>
<comment type="caution">
    <text evidence="6">The sequence shown here is derived from an EMBL/GenBank/DDBJ whole genome shotgun (WGS) entry which is preliminary data.</text>
</comment>
<dbReference type="PANTHER" id="PTHR43963:SF6">
    <property type="entry name" value="CHAIN DEHYDROGENASE FAMILY PROTEIN, PUTATIVE (AFU_ORTHOLOGUE AFUA_3G15350)-RELATED"/>
    <property type="match status" value="1"/>
</dbReference>
<dbReference type="Pfam" id="PF00106">
    <property type="entry name" value="adh_short"/>
    <property type="match status" value="1"/>
</dbReference>
<dbReference type="Proteomes" id="UP000603904">
    <property type="component" value="Unassembled WGS sequence"/>
</dbReference>
<dbReference type="Gene3D" id="3.40.50.720">
    <property type="entry name" value="NAD(P)-binding Rossmann-like Domain"/>
    <property type="match status" value="1"/>
</dbReference>
<feature type="domain" description="Ketoreductase" evidence="5">
    <location>
        <begin position="7"/>
        <end position="187"/>
    </location>
</feature>
<gene>
    <name evidence="6" type="ORF">Mco01_55870</name>
</gene>
<evidence type="ECO:0000256" key="2">
    <source>
        <dbReference type="ARBA" id="ARBA00022857"/>
    </source>
</evidence>
<evidence type="ECO:0000313" key="7">
    <source>
        <dbReference type="Proteomes" id="UP000603904"/>
    </source>
</evidence>
<dbReference type="EMBL" id="BOOC01000031">
    <property type="protein sequence ID" value="GIH42587.1"/>
    <property type="molecule type" value="Genomic_DNA"/>
</dbReference>
<dbReference type="PRINTS" id="PR00080">
    <property type="entry name" value="SDRFAMILY"/>
</dbReference>
<evidence type="ECO:0000256" key="1">
    <source>
        <dbReference type="ARBA" id="ARBA00006484"/>
    </source>
</evidence>
<evidence type="ECO:0000256" key="4">
    <source>
        <dbReference type="RuleBase" id="RU000363"/>
    </source>
</evidence>
<dbReference type="SMART" id="SM00822">
    <property type="entry name" value="PKS_KR"/>
    <property type="match status" value="1"/>
</dbReference>
<name>A0ABQ4G677_9ACTN</name>
<sequence length="247" mass="26314">MVSSIESIALVTGANKGLGLATARQLAERGCTVLLGSRDAERGAVAARELTESGLMVRPVRIDVTDDTSVTEAAAFVDREYGRLDVLVNNAGVLARKPATEVSADDLRPEFETNVFGMVRVVHAMLPLLRRSPSPRIVNVSSDSATFANATEQGSMFARSHDSFAYSATKAAVNMLTVKYANAFLDDPELAHVKINAVTPGYVATDLNGFKGVRSTDEGARAAVHWATVGDDGETGGFFDEHGRAPW</sequence>
<dbReference type="RefSeq" id="WP_204059777.1">
    <property type="nucleotide sequence ID" value="NZ_BAAAGP010000006.1"/>
</dbReference>
<protein>
    <submittedName>
        <fullName evidence="6">Short-chain dehydrogenase</fullName>
    </submittedName>
</protein>
<organism evidence="6 7">
    <name type="scientific">Microbispora corallina</name>
    <dbReference type="NCBI Taxonomy" id="83302"/>
    <lineage>
        <taxon>Bacteria</taxon>
        <taxon>Bacillati</taxon>
        <taxon>Actinomycetota</taxon>
        <taxon>Actinomycetes</taxon>
        <taxon>Streptosporangiales</taxon>
        <taxon>Streptosporangiaceae</taxon>
        <taxon>Microbispora</taxon>
    </lineage>
</organism>
<dbReference type="InterPro" id="IPR002347">
    <property type="entry name" value="SDR_fam"/>
</dbReference>